<dbReference type="InterPro" id="IPR024079">
    <property type="entry name" value="MetalloPept_cat_dom_sf"/>
</dbReference>
<feature type="active site" evidence="3">
    <location>
        <position position="33"/>
    </location>
</feature>
<reference evidence="6" key="3">
    <citation type="submission" date="2024-02" db="EMBL/GenBank/DDBJ databases">
        <authorList>
            <person name="Mcdaniel E.A."/>
            <person name="Celebi F.M."/>
            <person name="Reiter T."/>
            <person name="Weiss E.C."/>
            <person name="Chou S."/>
        </authorList>
    </citation>
    <scope>NUCLEOTIDE SEQUENCE</scope>
    <source>
        <strain evidence="6">F_SG_1</strain>
        <tissue evidence="6">Salivary glands</tissue>
    </source>
</reference>
<dbReference type="GO" id="GO:0004222">
    <property type="term" value="F:metalloendopeptidase activity"/>
    <property type="evidence" value="ECO:0007669"/>
    <property type="project" value="UniProtKB-UniRule"/>
</dbReference>
<reference evidence="6" key="2">
    <citation type="submission" date="2023-03" db="EMBL/GenBank/DDBJ databases">
        <authorList>
            <person name="Thuy-Boun P."/>
        </authorList>
    </citation>
    <scope>NUCLEOTIDE SEQUENCE</scope>
    <source>
        <strain evidence="6">F_SG_1</strain>
        <tissue evidence="6">Salivary glands</tissue>
    </source>
</reference>
<dbReference type="GO" id="GO:0008270">
    <property type="term" value="F:zinc ion binding"/>
    <property type="evidence" value="ECO:0007669"/>
    <property type="project" value="UniProtKB-UniRule"/>
</dbReference>
<comment type="function">
    <text evidence="2">Zinc metalloprotease. Provoques deadhesion of endothelial cells from cell cultures, and also degradation of fibronectin, fibrinogen and gelatin in vitro. Its role in the venom is not fully understood but it might act as a spreading factor that facilitates diffusion of other venom toxins. Alternatively, it might be involved in the proteolytic processing of other venom toxins or it might play a role in extra-oral digestion of prey.</text>
</comment>
<evidence type="ECO:0000259" key="5">
    <source>
        <dbReference type="PROSITE" id="PS51864"/>
    </source>
</evidence>
<evidence type="ECO:0000313" key="6">
    <source>
        <dbReference type="EMBL" id="KAK8763782.1"/>
    </source>
</evidence>
<comment type="subunit">
    <text evidence="1">Monomer.</text>
</comment>
<keyword evidence="3 4" id="KW-0862">Zinc</keyword>
<dbReference type="InterPro" id="IPR001506">
    <property type="entry name" value="Peptidase_M12A"/>
</dbReference>
<protein>
    <recommendedName>
        <fullName evidence="4">Metalloendopeptidase</fullName>
        <ecNumber evidence="4">3.4.24.-</ecNumber>
    </recommendedName>
</protein>
<comment type="caution">
    <text evidence="3">Lacks conserved residue(s) required for the propagation of feature annotation.</text>
</comment>
<dbReference type="Proteomes" id="UP001321473">
    <property type="component" value="Unassembled WGS sequence"/>
</dbReference>
<dbReference type="PRINTS" id="PR00480">
    <property type="entry name" value="ASTACIN"/>
</dbReference>
<accession>A0AAQ4DMU2</accession>
<comment type="caution">
    <text evidence="6">The sequence shown here is derived from an EMBL/GenBank/DDBJ whole genome shotgun (WGS) entry which is preliminary data.</text>
</comment>
<feature type="domain" description="Peptidase M12A" evidence="5">
    <location>
        <begin position="1"/>
        <end position="136"/>
    </location>
</feature>
<dbReference type="EMBL" id="JARKHS020010540">
    <property type="protein sequence ID" value="KAK8778624.1"/>
    <property type="molecule type" value="Genomic_DNA"/>
</dbReference>
<keyword evidence="3 4" id="KW-0479">Metal-binding</keyword>
<dbReference type="PANTHER" id="PTHR10127">
    <property type="entry name" value="DISCOIDIN, CUB, EGF, LAMININ , AND ZINC METALLOPROTEASE DOMAIN CONTAINING"/>
    <property type="match status" value="1"/>
</dbReference>
<evidence type="ECO:0000256" key="4">
    <source>
        <dbReference type="RuleBase" id="RU361183"/>
    </source>
</evidence>
<comment type="cofactor">
    <cofactor evidence="3 4">
        <name>Zn(2+)</name>
        <dbReference type="ChEBI" id="CHEBI:29105"/>
    </cofactor>
    <text evidence="3 4">Binds 1 zinc ion per subunit.</text>
</comment>
<dbReference type="PROSITE" id="PS51864">
    <property type="entry name" value="ASTACIN"/>
    <property type="match status" value="1"/>
</dbReference>
<reference evidence="6 8" key="1">
    <citation type="journal article" date="2023" name="Arcadia Sci">
        <title>De novo assembly of a long-read Amblyomma americanum tick genome.</title>
        <authorList>
            <person name="Chou S."/>
            <person name="Poskanzer K.E."/>
            <person name="Rollins M."/>
            <person name="Thuy-Boun P.S."/>
        </authorList>
    </citation>
    <scope>NUCLEOTIDE SEQUENCE [LARGE SCALE GENOMIC DNA]</scope>
    <source>
        <strain evidence="6">F_SG_1</strain>
        <tissue evidence="6">Salivary glands</tissue>
    </source>
</reference>
<dbReference type="GO" id="GO:0006508">
    <property type="term" value="P:proteolysis"/>
    <property type="evidence" value="ECO:0007669"/>
    <property type="project" value="UniProtKB-KW"/>
</dbReference>
<evidence type="ECO:0000313" key="8">
    <source>
        <dbReference type="Proteomes" id="UP001321473"/>
    </source>
</evidence>
<feature type="binding site" evidence="3">
    <location>
        <position position="32"/>
    </location>
    <ligand>
        <name>Zn(2+)</name>
        <dbReference type="ChEBI" id="CHEBI:29105"/>
        <note>catalytic</note>
    </ligand>
</feature>
<evidence type="ECO:0000313" key="7">
    <source>
        <dbReference type="EMBL" id="KAK8778624.1"/>
    </source>
</evidence>
<feature type="binding site" evidence="3">
    <location>
        <position position="42"/>
    </location>
    <ligand>
        <name>Zn(2+)</name>
        <dbReference type="ChEBI" id="CHEBI:29105"/>
        <note>catalytic</note>
    </ligand>
</feature>
<keyword evidence="3 4" id="KW-0378">Hydrolase</keyword>
<keyword evidence="3 4" id="KW-0482">Metalloprotease</keyword>
<dbReference type="SMART" id="SM00235">
    <property type="entry name" value="ZnMc"/>
    <property type="match status" value="1"/>
</dbReference>
<keyword evidence="8" id="KW-1185">Reference proteome</keyword>
<dbReference type="SUPFAM" id="SSF55486">
    <property type="entry name" value="Metalloproteases ('zincins'), catalytic domain"/>
    <property type="match status" value="1"/>
</dbReference>
<dbReference type="Gene3D" id="3.40.390.10">
    <property type="entry name" value="Collagenase (Catalytic Domain)"/>
    <property type="match status" value="1"/>
</dbReference>
<dbReference type="Pfam" id="PF01400">
    <property type="entry name" value="Astacin"/>
    <property type="match status" value="1"/>
</dbReference>
<dbReference type="PANTHER" id="PTHR10127:SF883">
    <property type="entry name" value="ZINC METALLOPROTEINASE NAS-8"/>
    <property type="match status" value="1"/>
</dbReference>
<evidence type="ECO:0000256" key="3">
    <source>
        <dbReference type="PROSITE-ProRule" id="PRU01211"/>
    </source>
</evidence>
<sequence>MARSCSSSIGRKGGMQRLSLGNNCDYKGVIVHELLHAVGFIHEHTRSDRDEYLDIFEENVAQEQLRNFDKLRPSQNRLITGFDTQSIMLYGSTAFSRAPGLITMLTRDGKRLPEVYQKKGLSSNDAHRIRVLYKCPN</sequence>
<evidence type="ECO:0000256" key="2">
    <source>
        <dbReference type="ARBA" id="ARBA00025529"/>
    </source>
</evidence>
<keyword evidence="3 4" id="KW-0645">Protease</keyword>
<organism evidence="6 8">
    <name type="scientific">Amblyomma americanum</name>
    <name type="common">Lone star tick</name>
    <dbReference type="NCBI Taxonomy" id="6943"/>
    <lineage>
        <taxon>Eukaryota</taxon>
        <taxon>Metazoa</taxon>
        <taxon>Ecdysozoa</taxon>
        <taxon>Arthropoda</taxon>
        <taxon>Chelicerata</taxon>
        <taxon>Arachnida</taxon>
        <taxon>Acari</taxon>
        <taxon>Parasitiformes</taxon>
        <taxon>Ixodida</taxon>
        <taxon>Ixodoidea</taxon>
        <taxon>Ixodidae</taxon>
        <taxon>Amblyomminae</taxon>
        <taxon>Amblyomma</taxon>
    </lineage>
</organism>
<proteinExistence type="predicted"/>
<dbReference type="InterPro" id="IPR006026">
    <property type="entry name" value="Peptidase_Metallo"/>
</dbReference>
<dbReference type="EMBL" id="JARKHS020028998">
    <property type="protein sequence ID" value="KAK8763782.1"/>
    <property type="molecule type" value="Genomic_DNA"/>
</dbReference>
<name>A0AAQ4DMU2_AMBAM</name>
<evidence type="ECO:0000256" key="1">
    <source>
        <dbReference type="ARBA" id="ARBA00011245"/>
    </source>
</evidence>
<gene>
    <name evidence="7" type="ORF">V5799_020035</name>
    <name evidence="6" type="ORF">V5799_033610</name>
</gene>
<dbReference type="EC" id="3.4.24.-" evidence="4"/>
<dbReference type="AlphaFoldDB" id="A0AAQ4DMU2"/>
<feature type="binding site" evidence="3">
    <location>
        <position position="36"/>
    </location>
    <ligand>
        <name>Zn(2+)</name>
        <dbReference type="ChEBI" id="CHEBI:29105"/>
        <note>catalytic</note>
    </ligand>
</feature>